<gene>
    <name evidence="2" type="ORF">RRG08_010299</name>
</gene>
<evidence type="ECO:0000313" key="3">
    <source>
        <dbReference type="Proteomes" id="UP001283361"/>
    </source>
</evidence>
<sequence>MSNPSQESVLPAVAPSDCGVPADTPESPPDDVLVMDTQLPQEEESQALCNSQASTVQWYVDDTMLEVVVSDTEEAPLSPPPVDPYDVHTDVETEPAPLPIDPYEVDTEVDTDQEDVDDHKDKTIDEIPVPASGGRRNTLKRRRAKLRLDLASPPKTVGELMNRESPPRCSPNTPEGTPKTITWPTVVERSKLVRRKAMTGLTLRKSLFGGLKRRLSYSEDDEQGAEPDHSKPKCRKKSDADNVVEQPEEGKVAFEESVEPPEEKASPLSKYVVDLVQELITMTIDFIKDLPATGPDSIVRNILMSIHDAASFCRVVYRRSKAGIELDELFWKASKNITCGSSHSLDLFLTRGEITRATMMPMQFGGVKGEDKKSICAFFQEMGAFGEMWMDWHLTFLKKCWEKPGKICQKLLPISSTTSDGLLFTGNYDCPPNAPIDFDHAINGIVECKTSKLKENTPSVWDNCDVTVREIVDVAKSSTVQQAVMLKDSTIVKSVPNWVTAEIYHAIMSSMIRTIKWGIAIYRDGAMSKEDYIWRDFDMSILANNMIIKLFTNTIGRQILCECMTVLDYVVDDYIEVVVYLPSVRNLNDMSGACFKMSKVSADGFGQPAPPRAEFEVAYSLIVSFKLPTAELRRLNHEVLIPRLAATLKNFAVSKNLMKP</sequence>
<dbReference type="AlphaFoldDB" id="A0AAE0Z2U0"/>
<dbReference type="EMBL" id="JAWDGP010004873">
    <property type="protein sequence ID" value="KAK3761575.1"/>
    <property type="molecule type" value="Genomic_DNA"/>
</dbReference>
<feature type="compositionally biased region" description="Acidic residues" evidence="1">
    <location>
        <begin position="103"/>
        <end position="116"/>
    </location>
</feature>
<reference evidence="2" key="1">
    <citation type="journal article" date="2023" name="G3 (Bethesda)">
        <title>A reference genome for the long-term kleptoplast-retaining sea slug Elysia crispata morphotype clarki.</title>
        <authorList>
            <person name="Eastman K.E."/>
            <person name="Pendleton A.L."/>
            <person name="Shaikh M.A."/>
            <person name="Suttiyut T."/>
            <person name="Ogas R."/>
            <person name="Tomko P."/>
            <person name="Gavelis G."/>
            <person name="Widhalm J.R."/>
            <person name="Wisecaver J.H."/>
        </authorList>
    </citation>
    <scope>NUCLEOTIDE SEQUENCE</scope>
    <source>
        <strain evidence="2">ECLA1</strain>
    </source>
</reference>
<feature type="region of interest" description="Disordered" evidence="1">
    <location>
        <begin position="71"/>
        <end position="181"/>
    </location>
</feature>
<feature type="region of interest" description="Disordered" evidence="1">
    <location>
        <begin position="1"/>
        <end position="31"/>
    </location>
</feature>
<evidence type="ECO:0000256" key="1">
    <source>
        <dbReference type="SAM" id="MobiDB-lite"/>
    </source>
</evidence>
<proteinExistence type="predicted"/>
<protein>
    <submittedName>
        <fullName evidence="2">Uncharacterized protein</fullName>
    </submittedName>
</protein>
<accession>A0AAE0Z2U0</accession>
<feature type="compositionally biased region" description="Polar residues" evidence="1">
    <location>
        <begin position="170"/>
        <end position="181"/>
    </location>
</feature>
<comment type="caution">
    <text evidence="2">The sequence shown here is derived from an EMBL/GenBank/DDBJ whole genome shotgun (WGS) entry which is preliminary data.</text>
</comment>
<organism evidence="2 3">
    <name type="scientific">Elysia crispata</name>
    <name type="common">lettuce slug</name>
    <dbReference type="NCBI Taxonomy" id="231223"/>
    <lineage>
        <taxon>Eukaryota</taxon>
        <taxon>Metazoa</taxon>
        <taxon>Spiralia</taxon>
        <taxon>Lophotrochozoa</taxon>
        <taxon>Mollusca</taxon>
        <taxon>Gastropoda</taxon>
        <taxon>Heterobranchia</taxon>
        <taxon>Euthyneura</taxon>
        <taxon>Panpulmonata</taxon>
        <taxon>Sacoglossa</taxon>
        <taxon>Placobranchoidea</taxon>
        <taxon>Plakobranchidae</taxon>
        <taxon>Elysia</taxon>
    </lineage>
</organism>
<feature type="region of interest" description="Disordered" evidence="1">
    <location>
        <begin position="216"/>
        <end position="261"/>
    </location>
</feature>
<evidence type="ECO:0000313" key="2">
    <source>
        <dbReference type="EMBL" id="KAK3761575.1"/>
    </source>
</evidence>
<name>A0AAE0Z2U0_9GAST</name>
<keyword evidence="3" id="KW-1185">Reference proteome</keyword>
<dbReference type="Proteomes" id="UP001283361">
    <property type="component" value="Unassembled WGS sequence"/>
</dbReference>